<organism evidence="3 4">
    <name type="scientific">Pigmentiphaga aceris</name>
    <dbReference type="NCBI Taxonomy" id="1940612"/>
    <lineage>
        <taxon>Bacteria</taxon>
        <taxon>Pseudomonadati</taxon>
        <taxon>Pseudomonadota</taxon>
        <taxon>Betaproteobacteria</taxon>
        <taxon>Burkholderiales</taxon>
        <taxon>Alcaligenaceae</taxon>
        <taxon>Pigmentiphaga</taxon>
    </lineage>
</organism>
<reference evidence="3 4" key="1">
    <citation type="submission" date="2019-08" db="EMBL/GenBank/DDBJ databases">
        <title>Amphibian skin-associated Pigmentiphaga: genome sequence and occurrence across geography and hosts.</title>
        <authorList>
            <person name="Bletz M.C."/>
            <person name="Bunk B."/>
            <person name="Sproeer C."/>
            <person name="Biwer P."/>
            <person name="Reiter S."/>
            <person name="Rabemananjara F.C.E."/>
            <person name="Schulz S."/>
            <person name="Overmann J."/>
            <person name="Vences M."/>
        </authorList>
    </citation>
    <scope>NUCLEOTIDE SEQUENCE [LARGE SCALE GENOMIC DNA]</scope>
    <source>
        <strain evidence="3 4">Mada1488</strain>
    </source>
</reference>
<dbReference type="InterPro" id="IPR025406">
    <property type="entry name" value="DUF4132"/>
</dbReference>
<feature type="compositionally biased region" description="Low complexity" evidence="1">
    <location>
        <begin position="114"/>
        <end position="131"/>
    </location>
</feature>
<evidence type="ECO:0000313" key="3">
    <source>
        <dbReference type="EMBL" id="QEI05534.1"/>
    </source>
</evidence>
<dbReference type="InterPro" id="IPR036930">
    <property type="entry name" value="WGR_dom_sf"/>
</dbReference>
<dbReference type="InterPro" id="IPR049809">
    <property type="entry name" value="YehF/YfeS-like_WGR"/>
</dbReference>
<evidence type="ECO:0000256" key="1">
    <source>
        <dbReference type="SAM" id="MobiDB-lite"/>
    </source>
</evidence>
<sequence>MERYELVEGSASKFWEVSVTGDTVTVRFGRIGTNGQTKDKQLADAAAAEKEKVKLVKEKTGKGYVLTGSGTTPMPSTAPAAKPKAAKAASVKADTATADAASEETPKAVATQTPATVPSANAADAADTTPPATKPAEEAETTGDASVAFSEECARHGLLFEGTSLPTRSRPGARINAAEDWKAYRQHMSKLPADDGKLPAEARRIADRNVDTPPAVDAQAMVQWLSDVHLLWEATQANRMYTDTTGIDDRIGSLAALARWGIATLGAIDMVEVARLAIPVPPKTSYKDLAWGEPYTLAMRWAFTAIENQADYDAALRAAQETLVQHPSLAVFYTFVFADDRPNNSTDSHALQALAQVKAAGFVAAGSITLLPLVADAPPSAVAKWREKRQYFLYFVYLHVTPETIASTLIAAARHYGESPLPSLDWMLHYADEGDRTKIARAMLETRDDDALAALLPYFHERWIRAAVDAATKVYPVWIFRQLLKLTANNRNEPAIKARLADLMSKHGQTTVRQWAEGLGAKEIAALDRSYASQNVQIAPDDALPAILRSAPWRKPAGKAGNALTVLSLTPIATPFVYHEGELSEQGPMRHQPVKIEDLETLGNFVHEAEKGRQSSWKPMPTPDSFPAAGELSGEQWVRWIERRLEAARAANSYLGSSEYQRLYETIHFHHEMLALALWEMPTVASSFYLYWEATTARMFKRFGERAAPGFAALVGTDPLGKLQLAMAVDSADIAPHAARALTKLKKARAFAIPWLRRYRHTAMLRLIPDAIGKAGPVRDAASQTLRWFIEDREDGRAALDEAVAAYTATEPKLAAEIEKMLALDPADDVPSKPPKLPNWFQPLVMSRPMLASGAGALSDDAVRGLGEMLMLSSVGEPYVGVARTRAALTPESAAAFSWDLFSIWMSEGAPGKENWAMRAIGWLGDDECARNLTKLIRKWPGEAAHARAVTGLDVLADIGSDVALMNLNGIAEKLKFKGLQEKAREKIAVIAEARDLTPEELADRLAPDLNLDERGGLDLNFGERTFRVGFDEFLKPWVKDAEGRRLKDLPKPNKSDDEALSKQASATWSALKKDARAIASLQITRLEAMLANSRRVKPDVFQVFFATHPLIRHLTQRLVWGIFADDDSRTQPTQVFRVTEDLSAADVNDDPVELDVSADASYRIGLVHPLQLDDEARAAWGSVFGDYEIAQPFLQLGRETYVLENSERGVDTLARFAEAEVETTRLRGMSTRGWRVGDPQDAGVSMWLERPVNFTDGTKGMVYLHISEGIWAGAQEYEPKTQKMGTMGLDDPWGSNARQGKSGRTFGDLDAISVSELLRVPSLVANSAGA</sequence>
<dbReference type="EMBL" id="CP043046">
    <property type="protein sequence ID" value="QEI05534.1"/>
    <property type="molecule type" value="Genomic_DNA"/>
</dbReference>
<dbReference type="PROSITE" id="PS51977">
    <property type="entry name" value="WGR"/>
    <property type="match status" value="1"/>
</dbReference>
<dbReference type="Pfam" id="PF13569">
    <property type="entry name" value="DUF4132"/>
    <property type="match status" value="1"/>
</dbReference>
<dbReference type="Pfam" id="PF05406">
    <property type="entry name" value="WGR"/>
    <property type="match status" value="1"/>
</dbReference>
<dbReference type="OrthoDB" id="8859114at2"/>
<gene>
    <name evidence="3" type="ORF">FXN63_06530</name>
</gene>
<dbReference type="Gene3D" id="2.20.140.10">
    <property type="entry name" value="WGR domain"/>
    <property type="match status" value="1"/>
</dbReference>
<protein>
    <submittedName>
        <fullName evidence="3">DUF4132 domain-containing protein</fullName>
    </submittedName>
</protein>
<dbReference type="InterPro" id="IPR008893">
    <property type="entry name" value="WGR_domain"/>
</dbReference>
<dbReference type="SUPFAM" id="SSF142921">
    <property type="entry name" value="WGR domain-like"/>
    <property type="match status" value="1"/>
</dbReference>
<proteinExistence type="predicted"/>
<feature type="region of interest" description="Disordered" evidence="1">
    <location>
        <begin position="96"/>
        <end position="144"/>
    </location>
</feature>
<dbReference type="KEGG" id="pacr:FXN63_06530"/>
<name>A0A5C0AVA2_9BURK</name>
<accession>A0A5C0AVA2</accession>
<dbReference type="RefSeq" id="WP_148813843.1">
    <property type="nucleotide sequence ID" value="NZ_CP043046.1"/>
</dbReference>
<dbReference type="Proteomes" id="UP000325161">
    <property type="component" value="Chromosome"/>
</dbReference>
<dbReference type="CDD" id="cd07996">
    <property type="entry name" value="WGR_MMR_like"/>
    <property type="match status" value="1"/>
</dbReference>
<keyword evidence="4" id="KW-1185">Reference proteome</keyword>
<evidence type="ECO:0000259" key="2">
    <source>
        <dbReference type="PROSITE" id="PS51977"/>
    </source>
</evidence>
<dbReference type="SMART" id="SM00773">
    <property type="entry name" value="WGR"/>
    <property type="match status" value="1"/>
</dbReference>
<feature type="domain" description="WGR" evidence="2">
    <location>
        <begin position="1"/>
        <end position="78"/>
    </location>
</feature>
<evidence type="ECO:0000313" key="4">
    <source>
        <dbReference type="Proteomes" id="UP000325161"/>
    </source>
</evidence>